<keyword evidence="1" id="KW-1133">Transmembrane helix</keyword>
<dbReference type="PANTHER" id="PTHR19353">
    <property type="entry name" value="FATTY ACID DESATURASE 2"/>
    <property type="match status" value="1"/>
</dbReference>
<feature type="transmembrane region" description="Helical" evidence="1">
    <location>
        <begin position="40"/>
        <end position="60"/>
    </location>
</feature>
<dbReference type="CDD" id="cd03506">
    <property type="entry name" value="Delta6-FADS-like"/>
    <property type="match status" value="1"/>
</dbReference>
<feature type="transmembrane region" description="Helical" evidence="1">
    <location>
        <begin position="100"/>
        <end position="119"/>
    </location>
</feature>
<sequence length="364" mass="42441">MASPIRFSRTDSKDFIRTLNKRVNTYFKDNQISKTGNWKLHVKTVVMFSLFFVPYILILFTPFSPWIKLGMSILMGVGMAGVGMNIMHDGNHGSYSKKKWVNKLMGGSIYILAGNVYNWQVQHNVLHHTYTNVHGHDEDISVGQIVRFTPEAKWRKFHKFQHIYSFFLYGLLTINWAITTDFRQSRKYLKQKLSYGKLPNPLKQWSTVAISKVVYVLLWIVTPILLTELTWWMVIIGFVAMHFTAGLILSVVFQLAHVTENTIMPIPDEELKFEHAWITHQLFTTANFSVHNKFVSWFTGGLNQQVEHHIFPNISHIHYGKIRKIVKQTAEEFNLPYFEYKSTRAAIISHYRFLKELGNQPKLA</sequence>
<dbReference type="Pfam" id="PF00487">
    <property type="entry name" value="FA_desaturase"/>
    <property type="match status" value="1"/>
</dbReference>
<dbReference type="EMBL" id="BMGL01000010">
    <property type="protein sequence ID" value="GGE17837.1"/>
    <property type="molecule type" value="Genomic_DNA"/>
</dbReference>
<feature type="transmembrane region" description="Helical" evidence="1">
    <location>
        <begin position="66"/>
        <end position="88"/>
    </location>
</feature>
<feature type="transmembrane region" description="Helical" evidence="1">
    <location>
        <begin position="205"/>
        <end position="225"/>
    </location>
</feature>
<evidence type="ECO:0000256" key="1">
    <source>
        <dbReference type="SAM" id="Phobius"/>
    </source>
</evidence>
<reference evidence="3 4" key="1">
    <citation type="journal article" date="2014" name="Int. J. Syst. Evol. Microbiol.">
        <title>Complete genome sequence of Corynebacterium casei LMG S-19264T (=DSM 44701T), isolated from a smear-ripened cheese.</title>
        <authorList>
            <consortium name="US DOE Joint Genome Institute (JGI-PGF)"/>
            <person name="Walter F."/>
            <person name="Albersmeier A."/>
            <person name="Kalinowski J."/>
            <person name="Ruckert C."/>
        </authorList>
    </citation>
    <scope>NUCLEOTIDE SEQUENCE [LARGE SCALE GENOMIC DNA]</scope>
    <source>
        <strain evidence="3 4">CGMCC 1.12925</strain>
    </source>
</reference>
<feature type="transmembrane region" description="Helical" evidence="1">
    <location>
        <begin position="231"/>
        <end position="256"/>
    </location>
</feature>
<keyword evidence="1" id="KW-0812">Transmembrane</keyword>
<dbReference type="PANTHER" id="PTHR19353:SF19">
    <property type="entry name" value="DELTA(5) FATTY ACID DESATURASE C-RELATED"/>
    <property type="match status" value="1"/>
</dbReference>
<gene>
    <name evidence="3" type="ORF">GCM10010831_18850</name>
</gene>
<keyword evidence="1" id="KW-0472">Membrane</keyword>
<dbReference type="RefSeq" id="WP_188406598.1">
    <property type="nucleotide sequence ID" value="NZ_BMGL01000010.1"/>
</dbReference>
<evidence type="ECO:0000313" key="4">
    <source>
        <dbReference type="Proteomes" id="UP000599688"/>
    </source>
</evidence>
<name>A0A916ZXF1_9FLAO</name>
<organism evidence="3 4">
    <name type="scientific">Psychroflexus salis</name>
    <dbReference type="NCBI Taxonomy" id="1526574"/>
    <lineage>
        <taxon>Bacteria</taxon>
        <taxon>Pseudomonadati</taxon>
        <taxon>Bacteroidota</taxon>
        <taxon>Flavobacteriia</taxon>
        <taxon>Flavobacteriales</taxon>
        <taxon>Flavobacteriaceae</taxon>
        <taxon>Psychroflexus</taxon>
    </lineage>
</organism>
<dbReference type="PIRSF" id="PIRSF015921">
    <property type="entry name" value="FA_sphinglp_des"/>
    <property type="match status" value="1"/>
</dbReference>
<proteinExistence type="predicted"/>
<protein>
    <submittedName>
        <fullName evidence="3">Fatty acid desaturase</fullName>
    </submittedName>
</protein>
<dbReference type="InterPro" id="IPR012171">
    <property type="entry name" value="Fatty_acid_desaturase"/>
</dbReference>
<evidence type="ECO:0000259" key="2">
    <source>
        <dbReference type="Pfam" id="PF00487"/>
    </source>
</evidence>
<dbReference type="GO" id="GO:0008610">
    <property type="term" value="P:lipid biosynthetic process"/>
    <property type="evidence" value="ECO:0007669"/>
    <property type="project" value="UniProtKB-ARBA"/>
</dbReference>
<dbReference type="InterPro" id="IPR005804">
    <property type="entry name" value="FA_desaturase_dom"/>
</dbReference>
<dbReference type="Proteomes" id="UP000599688">
    <property type="component" value="Unassembled WGS sequence"/>
</dbReference>
<feature type="domain" description="Fatty acid desaturase" evidence="2">
    <location>
        <begin position="66"/>
        <end position="340"/>
    </location>
</feature>
<accession>A0A916ZXF1</accession>
<comment type="caution">
    <text evidence="3">The sequence shown here is derived from an EMBL/GenBank/DDBJ whole genome shotgun (WGS) entry which is preliminary data.</text>
</comment>
<feature type="transmembrane region" description="Helical" evidence="1">
    <location>
        <begin position="163"/>
        <end position="184"/>
    </location>
</feature>
<dbReference type="GO" id="GO:0016020">
    <property type="term" value="C:membrane"/>
    <property type="evidence" value="ECO:0007669"/>
    <property type="project" value="TreeGrafter"/>
</dbReference>
<keyword evidence="4" id="KW-1185">Reference proteome</keyword>
<dbReference type="AlphaFoldDB" id="A0A916ZXF1"/>
<dbReference type="GO" id="GO:0016717">
    <property type="term" value="F:oxidoreductase activity, acting on paired donors, with oxidation of a pair of donors resulting in the reduction of molecular oxygen to two molecules of water"/>
    <property type="evidence" value="ECO:0007669"/>
    <property type="project" value="TreeGrafter"/>
</dbReference>
<evidence type="ECO:0000313" key="3">
    <source>
        <dbReference type="EMBL" id="GGE17837.1"/>
    </source>
</evidence>